<dbReference type="Gene3D" id="1.10.287.1490">
    <property type="match status" value="1"/>
</dbReference>
<dbReference type="SUPFAM" id="SSF49842">
    <property type="entry name" value="TNF-like"/>
    <property type="match status" value="1"/>
</dbReference>
<evidence type="ECO:0000313" key="8">
    <source>
        <dbReference type="Proteomes" id="UP001497482"/>
    </source>
</evidence>
<feature type="coiled-coil region" evidence="4">
    <location>
        <begin position="170"/>
        <end position="252"/>
    </location>
</feature>
<keyword evidence="3" id="KW-0732">Signal</keyword>
<dbReference type="InterPro" id="IPR001073">
    <property type="entry name" value="C1q_dom"/>
</dbReference>
<feature type="domain" description="C1q" evidence="6">
    <location>
        <begin position="267"/>
        <end position="406"/>
    </location>
</feature>
<feature type="region of interest" description="Disordered" evidence="5">
    <location>
        <begin position="30"/>
        <end position="116"/>
    </location>
</feature>
<evidence type="ECO:0000256" key="1">
    <source>
        <dbReference type="ARBA" id="ARBA00004613"/>
    </source>
</evidence>
<name>A0AAV2MUQ6_KNICA</name>
<dbReference type="Pfam" id="PF00386">
    <property type="entry name" value="C1q"/>
    <property type="match status" value="1"/>
</dbReference>
<gene>
    <name evidence="7" type="ORF">KC01_LOCUS42397</name>
</gene>
<proteinExistence type="predicted"/>
<comment type="subcellular location">
    <subcellularLocation>
        <location evidence="1">Secreted</location>
    </subcellularLocation>
</comment>
<dbReference type="InterPro" id="IPR050822">
    <property type="entry name" value="Cerebellin_Synaptic_Org"/>
</dbReference>
<organism evidence="7 8">
    <name type="scientific">Knipowitschia caucasica</name>
    <name type="common">Caucasian dwarf goby</name>
    <name type="synonym">Pomatoschistus caucasicus</name>
    <dbReference type="NCBI Taxonomy" id="637954"/>
    <lineage>
        <taxon>Eukaryota</taxon>
        <taxon>Metazoa</taxon>
        <taxon>Chordata</taxon>
        <taxon>Craniata</taxon>
        <taxon>Vertebrata</taxon>
        <taxon>Euteleostomi</taxon>
        <taxon>Actinopterygii</taxon>
        <taxon>Neopterygii</taxon>
        <taxon>Teleostei</taxon>
        <taxon>Neoteleostei</taxon>
        <taxon>Acanthomorphata</taxon>
        <taxon>Gobiaria</taxon>
        <taxon>Gobiiformes</taxon>
        <taxon>Gobioidei</taxon>
        <taxon>Gobiidae</taxon>
        <taxon>Gobiinae</taxon>
        <taxon>Knipowitschia</taxon>
    </lineage>
</organism>
<reference evidence="7 8" key="1">
    <citation type="submission" date="2024-04" db="EMBL/GenBank/DDBJ databases">
        <authorList>
            <person name="Waldvogel A.-M."/>
            <person name="Schoenle A."/>
        </authorList>
    </citation>
    <scope>NUCLEOTIDE SEQUENCE [LARGE SCALE GENOMIC DNA]</scope>
</reference>
<dbReference type="Gene3D" id="2.60.120.40">
    <property type="match status" value="1"/>
</dbReference>
<keyword evidence="4" id="KW-0175">Coiled coil</keyword>
<evidence type="ECO:0000256" key="5">
    <source>
        <dbReference type="SAM" id="MobiDB-lite"/>
    </source>
</evidence>
<dbReference type="PANTHER" id="PTHR22923:SF102">
    <property type="entry name" value="CEREBELLIN 13-RELATED"/>
    <property type="match status" value="1"/>
</dbReference>
<evidence type="ECO:0000256" key="3">
    <source>
        <dbReference type="ARBA" id="ARBA00022729"/>
    </source>
</evidence>
<feature type="compositionally biased region" description="Polar residues" evidence="5">
    <location>
        <begin position="30"/>
        <end position="82"/>
    </location>
</feature>
<feature type="compositionally biased region" description="Polar residues" evidence="5">
    <location>
        <begin position="89"/>
        <end position="103"/>
    </location>
</feature>
<dbReference type="SMART" id="SM00110">
    <property type="entry name" value="C1Q"/>
    <property type="match status" value="1"/>
</dbReference>
<dbReference type="InterPro" id="IPR008983">
    <property type="entry name" value="Tumour_necrosis_fac-like_dom"/>
</dbReference>
<evidence type="ECO:0000313" key="7">
    <source>
        <dbReference type="EMBL" id="CAL1616686.1"/>
    </source>
</evidence>
<protein>
    <recommendedName>
        <fullName evidence="6">C1q domain-containing protein</fullName>
    </recommendedName>
</protein>
<dbReference type="EMBL" id="OZ035831">
    <property type="protein sequence ID" value="CAL1616686.1"/>
    <property type="molecule type" value="Genomic_DNA"/>
</dbReference>
<sequence length="406" mass="45088">MGGEGGLWLQSAVLRSLMHFYLLTPPQTSTDLLTPPQTSTDLLTPPQTSSSDLLTPPQTSSLLHRPPHTSSLLHRPPHTSTDLLHRPPHTSSLLHRPPHTSTDLLHRPPHSSSDLLTPPQTSLLQWTMDTAGFLVLLLSSSFLFEGNCLDDSGQKSESSALSTFDIESVLRQMSAALSAQQEEIRHLQQENQENKVEIKHLQENKATRTEVDSLQTEVDSLQTEVDSLQTELDSLQNNDKAQEAALERLQTSSSVTEHKVEALTHDKTVRQVAFSTALVESVSQFFGPYSVDTTLVYKHVITNTGNAYNRHTGIFTAPVRGVYHFHVHMFEAFGGSYGAWVSLVKNGSKMVVAHERHSSSWASSSNSMSVLLEAGDVVYVVLWSGYRIYDDIYHRNTFSGHLLFTV</sequence>
<evidence type="ECO:0000256" key="2">
    <source>
        <dbReference type="ARBA" id="ARBA00022525"/>
    </source>
</evidence>
<keyword evidence="2" id="KW-0964">Secreted</keyword>
<keyword evidence="8" id="KW-1185">Reference proteome</keyword>
<evidence type="ECO:0000259" key="6">
    <source>
        <dbReference type="PROSITE" id="PS50871"/>
    </source>
</evidence>
<dbReference type="PROSITE" id="PS50871">
    <property type="entry name" value="C1Q"/>
    <property type="match status" value="1"/>
</dbReference>
<evidence type="ECO:0000256" key="4">
    <source>
        <dbReference type="SAM" id="Coils"/>
    </source>
</evidence>
<accession>A0AAV2MUQ6</accession>
<dbReference type="PRINTS" id="PR00007">
    <property type="entry name" value="COMPLEMNTC1Q"/>
</dbReference>
<dbReference type="AlphaFoldDB" id="A0AAV2MUQ6"/>
<dbReference type="Proteomes" id="UP001497482">
    <property type="component" value="Chromosome 9"/>
</dbReference>
<dbReference type="PANTHER" id="PTHR22923">
    <property type="entry name" value="CEREBELLIN-RELATED"/>
    <property type="match status" value="1"/>
</dbReference>
<dbReference type="GO" id="GO:0005576">
    <property type="term" value="C:extracellular region"/>
    <property type="evidence" value="ECO:0007669"/>
    <property type="project" value="UniProtKB-SubCell"/>
</dbReference>